<gene>
    <name evidence="1" type="ORF">EV643_10298</name>
</gene>
<keyword evidence="2" id="KW-1185">Reference proteome</keyword>
<organism evidence="1 2">
    <name type="scientific">Kribbella caucasensis</name>
    <dbReference type="NCBI Taxonomy" id="2512215"/>
    <lineage>
        <taxon>Bacteria</taxon>
        <taxon>Bacillati</taxon>
        <taxon>Actinomycetota</taxon>
        <taxon>Actinomycetes</taxon>
        <taxon>Propionibacteriales</taxon>
        <taxon>Kribbellaceae</taxon>
        <taxon>Kribbella</taxon>
    </lineage>
</organism>
<comment type="caution">
    <text evidence="1">The sequence shown here is derived from an EMBL/GenBank/DDBJ whole genome shotgun (WGS) entry which is preliminary data.</text>
</comment>
<dbReference type="AlphaFoldDB" id="A0A4R6KM23"/>
<dbReference type="OrthoDB" id="5019367at2"/>
<name>A0A4R6KM23_9ACTN</name>
<protein>
    <submittedName>
        <fullName evidence="1">Uncharacterized protein</fullName>
    </submittedName>
</protein>
<sequence length="64" mass="7200">MDTADVVAELNVALGTDYQLARRLAGGLQSGAYELRDHQTRVVLKWTDNAEWARSRSARHSADW</sequence>
<dbReference type="RefSeq" id="WP_133798709.1">
    <property type="nucleotide sequence ID" value="NZ_SNWQ01000002.1"/>
</dbReference>
<proteinExistence type="predicted"/>
<dbReference type="Proteomes" id="UP000295388">
    <property type="component" value="Unassembled WGS sequence"/>
</dbReference>
<evidence type="ECO:0000313" key="1">
    <source>
        <dbReference type="EMBL" id="TDO52261.1"/>
    </source>
</evidence>
<reference evidence="1 2" key="1">
    <citation type="submission" date="2019-03" db="EMBL/GenBank/DDBJ databases">
        <title>Genomic Encyclopedia of Type Strains, Phase III (KMG-III): the genomes of soil and plant-associated and newly described type strains.</title>
        <authorList>
            <person name="Whitman W."/>
        </authorList>
    </citation>
    <scope>NUCLEOTIDE SEQUENCE [LARGE SCALE GENOMIC DNA]</scope>
    <source>
        <strain evidence="1 2">VKM Ac-2527</strain>
    </source>
</reference>
<accession>A0A4R6KM23</accession>
<dbReference type="EMBL" id="SNWQ01000002">
    <property type="protein sequence ID" value="TDO52261.1"/>
    <property type="molecule type" value="Genomic_DNA"/>
</dbReference>
<evidence type="ECO:0000313" key="2">
    <source>
        <dbReference type="Proteomes" id="UP000295388"/>
    </source>
</evidence>